<reference evidence="3" key="1">
    <citation type="submission" date="2022-11" db="UniProtKB">
        <authorList>
            <consortium name="WormBaseParasite"/>
        </authorList>
    </citation>
    <scope>IDENTIFICATION</scope>
</reference>
<organism evidence="2 3">
    <name type="scientific">Plectus sambesii</name>
    <dbReference type="NCBI Taxonomy" id="2011161"/>
    <lineage>
        <taxon>Eukaryota</taxon>
        <taxon>Metazoa</taxon>
        <taxon>Ecdysozoa</taxon>
        <taxon>Nematoda</taxon>
        <taxon>Chromadorea</taxon>
        <taxon>Plectida</taxon>
        <taxon>Plectina</taxon>
        <taxon>Plectoidea</taxon>
        <taxon>Plectidae</taxon>
        <taxon>Plectus</taxon>
    </lineage>
</organism>
<evidence type="ECO:0000256" key="1">
    <source>
        <dbReference type="SAM" id="MobiDB-lite"/>
    </source>
</evidence>
<name>A0A914V1I5_9BILA</name>
<sequence length="198" mass="22046">MAARRGDKVKLTQTLVVTSLPTVASFNFDSRHRVVLRRPAGRPTVNRARRHKNSVKLSVGGGGSSSAEELREEPRRERNVDGPDRGVGTVGRRCRRRRRAASVVVHRRAVSARVASRWTVRSKACAHGIGGSRCHSGGLRDTLNRCTFACLVLSSTSHHVRPPLTGRHSYYVCNRRSQIDLWRLQRWIYAAASSTSSL</sequence>
<accession>A0A914V1I5</accession>
<dbReference type="AlphaFoldDB" id="A0A914V1I5"/>
<dbReference type="Proteomes" id="UP000887566">
    <property type="component" value="Unplaced"/>
</dbReference>
<feature type="region of interest" description="Disordered" evidence="1">
    <location>
        <begin position="41"/>
        <end position="93"/>
    </location>
</feature>
<dbReference type="WBParaSite" id="PSAMB.scaffold1445size31482.g13289.t2">
    <property type="protein sequence ID" value="PSAMB.scaffold1445size31482.g13289.t2"/>
    <property type="gene ID" value="PSAMB.scaffold1445size31482.g13289"/>
</dbReference>
<feature type="compositionally biased region" description="Basic and acidic residues" evidence="1">
    <location>
        <begin position="68"/>
        <end position="84"/>
    </location>
</feature>
<proteinExistence type="predicted"/>
<keyword evidence="2" id="KW-1185">Reference proteome</keyword>
<protein>
    <submittedName>
        <fullName evidence="3">Uncharacterized protein</fullName>
    </submittedName>
</protein>
<evidence type="ECO:0000313" key="3">
    <source>
        <dbReference type="WBParaSite" id="PSAMB.scaffold1445size31482.g13289.t2"/>
    </source>
</evidence>
<evidence type="ECO:0000313" key="2">
    <source>
        <dbReference type="Proteomes" id="UP000887566"/>
    </source>
</evidence>